<evidence type="ECO:0000256" key="5">
    <source>
        <dbReference type="SAM" id="MobiDB-lite"/>
    </source>
</evidence>
<comment type="caution">
    <text evidence="7">The sequence shown here is derived from an EMBL/GenBank/DDBJ whole genome shotgun (WGS) entry which is preliminary data.</text>
</comment>
<feature type="compositionally biased region" description="Acidic residues" evidence="5">
    <location>
        <begin position="422"/>
        <end position="435"/>
    </location>
</feature>
<accession>A0A2P6TER3</accession>
<keyword evidence="8" id="KW-1185">Reference proteome</keyword>
<dbReference type="Proteomes" id="UP000239899">
    <property type="component" value="Unassembled WGS sequence"/>
</dbReference>
<evidence type="ECO:0000313" key="8">
    <source>
        <dbReference type="Proteomes" id="UP000239899"/>
    </source>
</evidence>
<keyword evidence="3" id="KW-0804">Transcription</keyword>
<evidence type="ECO:0000256" key="1">
    <source>
        <dbReference type="ARBA" id="ARBA00023015"/>
    </source>
</evidence>
<dbReference type="PANTHER" id="PTHR32002">
    <property type="entry name" value="PROTEIN NLP8"/>
    <property type="match status" value="1"/>
</dbReference>
<dbReference type="EMBL" id="LHPG02000020">
    <property type="protein sequence ID" value="PRW21123.1"/>
    <property type="molecule type" value="Genomic_DNA"/>
</dbReference>
<dbReference type="InterPro" id="IPR003035">
    <property type="entry name" value="RWP-RK_dom"/>
</dbReference>
<protein>
    <submittedName>
        <fullName evidence="7">RWP-RK domain-containing transcription factor</fullName>
    </submittedName>
</protein>
<dbReference type="PANTHER" id="PTHR32002:SF41">
    <property type="entry name" value="PROTEIN NLP8"/>
    <property type="match status" value="1"/>
</dbReference>
<evidence type="ECO:0000256" key="4">
    <source>
        <dbReference type="ARBA" id="ARBA00023242"/>
    </source>
</evidence>
<dbReference type="AlphaFoldDB" id="A0A2P6TER3"/>
<dbReference type="OrthoDB" id="6270329at2759"/>
<feature type="region of interest" description="Disordered" evidence="5">
    <location>
        <begin position="688"/>
        <end position="734"/>
    </location>
</feature>
<dbReference type="Pfam" id="PF02042">
    <property type="entry name" value="RWP-RK"/>
    <property type="match status" value="1"/>
</dbReference>
<proteinExistence type="predicted"/>
<gene>
    <name evidence="7" type="ORF">C2E21_8521</name>
</gene>
<feature type="domain" description="RWP-RK" evidence="6">
    <location>
        <begin position="449"/>
        <end position="539"/>
    </location>
</feature>
<sequence>MGQRLSKEIARLDEISDEKRKNFDRLHTLFPLAADEAAAGKPATPGSHQARRDAAWAYSMQLSDESNAILARLIAKGEGRSLPMPDPTPPLVLPPPRSAPDAAPASAAGEQPATPIGSASTPTRCRLVTPHYRPPHAGPLKPPLPVGHAGCIWRRVGSPRMSDVRALVLTPQDRGVIVSRLARAVLSFQDNFLSRESSPSGLLCQVWLPEVADGNEVVLKTKGLPFCVAGMGDLLALFRCISCRFAFGTDVARPTSLGAPGRVYTSSEPEMCCNVQQYAKQEYLRKAEAQQCQVQSTLLLPLFISPRRSGCVGVLEVVQTSQDMAFGDVAALLAASLERCELYTCDMEAVKRRIPDMTTSTLLLPPVMGVLEEAPTDGEAGQGASDRDSGQRAGGGGEEAMADAAAAGGAVSRKGSGMSDDFSADEDDDDDDEEYSGARRRSTDRRGGASSSAAGRSRRKGAGNPGKPGVRLTLADLQSQFGVGLKEAAARLGICPTTLKRACRRHGIQRWPRRQLQKVNRALDELEARQMLQPHQHLLGTGAAAAAAAGGGFAPGAGPGADGVGGVSDNRWTTLAHFMPAYQSTADTMQGYADGQQFGGNLLPFSVTVQQTDPGANQRLLLQQQQQQAQQQQQLYLQQAAAAAHAAAAQRQAAAYAAASGQPAASGLSLPDGALALGGGGGVLPQVPAMSGVSTLGQPPPQQAQRGAAPPPAGPQAESRKPATSGGSSGGGSKAADYLQRVAAANNLVSPFGPPGAVRTVNPVVQLPAGLAAIHDARRLSAISVPSVDVDVMPPLGAAPGLGDDEQVGFLDSSVLELLLTEEQRAGRANGGGAHTANGGSGVEAGQLGMGSLQVPGLSGGISGLGFSGLM</sequence>
<reference evidence="7 8" key="1">
    <citation type="journal article" date="2018" name="Plant J.">
        <title>Genome sequences of Chlorella sorokiniana UTEX 1602 and Micractinium conductrix SAG 241.80: implications to maltose excretion by a green alga.</title>
        <authorList>
            <person name="Arriola M.B."/>
            <person name="Velmurugan N."/>
            <person name="Zhang Y."/>
            <person name="Plunkett M.H."/>
            <person name="Hondzo H."/>
            <person name="Barney B.M."/>
        </authorList>
    </citation>
    <scope>NUCLEOTIDE SEQUENCE [LARGE SCALE GENOMIC DNA]</scope>
    <source>
        <strain evidence="8">UTEX 1602</strain>
    </source>
</reference>
<dbReference type="PROSITE" id="PS51519">
    <property type="entry name" value="RWP_RK"/>
    <property type="match status" value="1"/>
</dbReference>
<keyword evidence="4" id="KW-0539">Nucleus</keyword>
<organism evidence="7 8">
    <name type="scientific">Chlorella sorokiniana</name>
    <name type="common">Freshwater green alga</name>
    <dbReference type="NCBI Taxonomy" id="3076"/>
    <lineage>
        <taxon>Eukaryota</taxon>
        <taxon>Viridiplantae</taxon>
        <taxon>Chlorophyta</taxon>
        <taxon>core chlorophytes</taxon>
        <taxon>Trebouxiophyceae</taxon>
        <taxon>Chlorellales</taxon>
        <taxon>Chlorellaceae</taxon>
        <taxon>Chlorella clade</taxon>
        <taxon>Chlorella</taxon>
    </lineage>
</organism>
<dbReference type="STRING" id="3076.A0A2P6TER3"/>
<feature type="compositionally biased region" description="Pro residues" evidence="5">
    <location>
        <begin position="84"/>
        <end position="98"/>
    </location>
</feature>
<feature type="region of interest" description="Disordered" evidence="5">
    <location>
        <begin position="80"/>
        <end position="122"/>
    </location>
</feature>
<evidence type="ECO:0000256" key="3">
    <source>
        <dbReference type="ARBA" id="ARBA00023163"/>
    </source>
</evidence>
<keyword evidence="1" id="KW-0805">Transcription regulation</keyword>
<keyword evidence="2" id="KW-0238">DNA-binding</keyword>
<evidence type="ECO:0000259" key="6">
    <source>
        <dbReference type="PROSITE" id="PS51519"/>
    </source>
</evidence>
<dbReference type="GO" id="GO:0003700">
    <property type="term" value="F:DNA-binding transcription factor activity"/>
    <property type="evidence" value="ECO:0007669"/>
    <property type="project" value="InterPro"/>
</dbReference>
<dbReference type="GO" id="GO:0003677">
    <property type="term" value="F:DNA binding"/>
    <property type="evidence" value="ECO:0007669"/>
    <property type="project" value="UniProtKB-KW"/>
</dbReference>
<feature type="compositionally biased region" description="Low complexity" evidence="5">
    <location>
        <begin position="99"/>
        <end position="113"/>
    </location>
</feature>
<feature type="region of interest" description="Disordered" evidence="5">
    <location>
        <begin position="373"/>
        <end position="471"/>
    </location>
</feature>
<dbReference type="InterPro" id="IPR045012">
    <property type="entry name" value="NLP"/>
</dbReference>
<evidence type="ECO:0000256" key="2">
    <source>
        <dbReference type="ARBA" id="ARBA00023125"/>
    </source>
</evidence>
<evidence type="ECO:0000313" key="7">
    <source>
        <dbReference type="EMBL" id="PRW21123.1"/>
    </source>
</evidence>
<name>A0A2P6TER3_CHLSO</name>